<dbReference type="InterPro" id="IPR003615">
    <property type="entry name" value="HNH_nuc"/>
</dbReference>
<accession>A0A3D0KI22</accession>
<proteinExistence type="predicted"/>
<reference evidence="2" key="1">
    <citation type="journal article" date="2018" name="Nat. Biotechnol.">
        <title>A standardized bacterial taxonomy based on genome phylogeny substantially revises the tree of life.</title>
        <authorList>
            <person name="Parks D.H."/>
            <person name="Chuvochina M."/>
            <person name="Waite D.W."/>
            <person name="Rinke C."/>
            <person name="Skarshewski A."/>
            <person name="Chaumeil P.A."/>
            <person name="Hugenholtz P."/>
        </authorList>
    </citation>
    <scope>NUCLEOTIDE SEQUENCE [LARGE SCALE GENOMIC DNA]</scope>
    <source>
        <strain evidence="2">UBA11284</strain>
    </source>
</reference>
<name>A0A3D0KI22_9GAMM</name>
<dbReference type="AlphaFoldDB" id="A0A3D0KI22"/>
<gene>
    <name evidence="2" type="ORF">DEO68_13930</name>
</gene>
<protein>
    <recommendedName>
        <fullName evidence="1">HNH nuclease domain-containing protein</fullName>
    </recommendedName>
</protein>
<organism evidence="2">
    <name type="scientific">Halomonas campaniensis</name>
    <dbReference type="NCBI Taxonomy" id="213554"/>
    <lineage>
        <taxon>Bacteria</taxon>
        <taxon>Pseudomonadati</taxon>
        <taxon>Pseudomonadota</taxon>
        <taxon>Gammaproteobacteria</taxon>
        <taxon>Oceanospirillales</taxon>
        <taxon>Halomonadaceae</taxon>
        <taxon>Halomonas</taxon>
    </lineage>
</organism>
<dbReference type="EMBL" id="DOTR01000081">
    <property type="protein sequence ID" value="HCA03237.1"/>
    <property type="molecule type" value="Genomic_DNA"/>
</dbReference>
<evidence type="ECO:0000313" key="2">
    <source>
        <dbReference type="EMBL" id="HCA03237.1"/>
    </source>
</evidence>
<sequence length="314" mass="35947">MYDETHYLWVFEPADLDDMSVEQVFEVWKHREQLCGSKEVAAEALAIIEVADEVVESYQGWQGYINRVEISALEVPFLSDDSEESYVNGIEKNALNIAHVLELSDDDVKLSWENRPDSFASIEAACQALALLRKKAGLVNSSAWQALIEHDEIEKLKDYLPYEGASLSFIKSETDKKLIDSITFDEKKRRTSVTVVREGQQDFRKRVLKNYYGSCCISGSRITDVLEAAHISPYTGQNSNRLDNGLCLRVDIHRLFDNFLISINPEKQRVETSSKIKNDPEYGQLEGKQIIRGKVLASDYFLSQHYRTFCKREI</sequence>
<evidence type="ECO:0000259" key="1">
    <source>
        <dbReference type="Pfam" id="PF13391"/>
    </source>
</evidence>
<dbReference type="Pfam" id="PF13391">
    <property type="entry name" value="HNH_2"/>
    <property type="match status" value="1"/>
</dbReference>
<comment type="caution">
    <text evidence="2">The sequence shown here is derived from an EMBL/GenBank/DDBJ whole genome shotgun (WGS) entry which is preliminary data.</text>
</comment>
<feature type="domain" description="HNH nuclease" evidence="1">
    <location>
        <begin position="215"/>
        <end position="264"/>
    </location>
</feature>